<feature type="domain" description="ExoI SH3-like" evidence="16">
    <location>
        <begin position="197"/>
        <end position="356"/>
    </location>
</feature>
<dbReference type="GO" id="GO:0046872">
    <property type="term" value="F:metal ion binding"/>
    <property type="evidence" value="ECO:0007669"/>
    <property type="project" value="UniProtKB-KW"/>
</dbReference>
<dbReference type="PANTHER" id="PTHR11046">
    <property type="entry name" value="OLIGORIBONUCLEASE, MITOCHONDRIAL"/>
    <property type="match status" value="1"/>
</dbReference>
<dbReference type="PROSITE" id="PS51785">
    <property type="entry name" value="EXOI_C"/>
    <property type="match status" value="1"/>
</dbReference>
<dbReference type="OrthoDB" id="9763470at2"/>
<dbReference type="PANTHER" id="PTHR11046:SF11">
    <property type="entry name" value="EXODEOXYRIBONUCLEASE I"/>
    <property type="match status" value="1"/>
</dbReference>
<evidence type="ECO:0000256" key="15">
    <source>
        <dbReference type="PIRSR" id="PIRSR000977-2"/>
    </source>
</evidence>
<name>A0A4Z0LWE0_9GAMM</name>
<reference evidence="18 19" key="1">
    <citation type="submission" date="2019-04" db="EMBL/GenBank/DDBJ databases">
        <title>Taxonomy of novel Haliea sp. from mangrove soil of West Coast of India.</title>
        <authorList>
            <person name="Verma A."/>
            <person name="Kumar P."/>
            <person name="Krishnamurthi S."/>
        </authorList>
    </citation>
    <scope>NUCLEOTIDE SEQUENCE [LARGE SCALE GENOMIC DNA]</scope>
    <source>
        <strain evidence="18 19">SAOS-164</strain>
    </source>
</reference>
<dbReference type="Gene3D" id="1.10.287.1240">
    <property type="match status" value="1"/>
</dbReference>
<sequence length="483" mass="54543">MSAPTFYWHDYETFGADPSRDRPVQFAGLRTDMDLNPVGEPLVIYARPANDYLPHPQACLITGITPQEALEKGVPESEFIRQVHAELARPGTCGVGYNSLRFDDEVTRYTLYRNFYDPYAREYQHGNSRWDIIDMLRACQALRPDGIAWPLREDGLPSFRLEELTHANGIEHASAHDALSDVEATIAMARLVREKQPKLFDYVLNSRDKQSVAAMLDIAAMKPVLHVSGMFGAARSHTALIAPLAMHPKNRNEVICADLMADPTLLIEGSPDEIRERLFAPAATLAEGEERPGLKSVHTNRCPLLVTAKMADPATAERLGLSGEQCRAHLAALREYRDRDPKAFTHKFQAIYAERSFEPISDPDRMLYSGGFFPDADRKLMQQVVDCSPQDLAERSFPFVDARLPEMLFRYRARNYPESLTPEERAQWEEFRFQRLTDPEASGALCMEAFQELIEQLLESGELSAAQEQVLHQLLDYGDTLLA</sequence>
<dbReference type="AlphaFoldDB" id="A0A4Z0LWE0"/>
<keyword evidence="9 15" id="KW-0460">Magnesium</keyword>
<feature type="binding site" evidence="15">
    <location>
        <position position="12"/>
    </location>
    <ligand>
        <name>Mg(2+)</name>
        <dbReference type="ChEBI" id="CHEBI:18420"/>
        <label>2</label>
    </ligand>
</feature>
<evidence type="ECO:0000256" key="6">
    <source>
        <dbReference type="ARBA" id="ARBA00022763"/>
    </source>
</evidence>
<keyword evidence="4 13" id="KW-0540">Nuclease</keyword>
<evidence type="ECO:0000313" key="18">
    <source>
        <dbReference type="EMBL" id="TGD71554.1"/>
    </source>
</evidence>
<dbReference type="InterPro" id="IPR058561">
    <property type="entry name" value="Exonuc_1_C"/>
</dbReference>
<dbReference type="Pfam" id="PF08411">
    <property type="entry name" value="ExoI_SH3"/>
    <property type="match status" value="1"/>
</dbReference>
<dbReference type="InterPro" id="IPR013620">
    <property type="entry name" value="Exonuc_1_SH3"/>
</dbReference>
<dbReference type="InterPro" id="IPR034747">
    <property type="entry name" value="EXOI_SH3"/>
</dbReference>
<evidence type="ECO:0000256" key="3">
    <source>
        <dbReference type="ARBA" id="ARBA00019900"/>
    </source>
</evidence>
<evidence type="ECO:0000256" key="9">
    <source>
        <dbReference type="ARBA" id="ARBA00022842"/>
    </source>
</evidence>
<keyword evidence="10" id="KW-0238">DNA-binding</keyword>
<dbReference type="InterPro" id="IPR012337">
    <property type="entry name" value="RNaseH-like_sf"/>
</dbReference>
<evidence type="ECO:0000256" key="10">
    <source>
        <dbReference type="ARBA" id="ARBA00023125"/>
    </source>
</evidence>
<evidence type="ECO:0000259" key="16">
    <source>
        <dbReference type="PROSITE" id="PS51784"/>
    </source>
</evidence>
<dbReference type="PIRSF" id="PIRSF000977">
    <property type="entry name" value="Exodeoxyribonuclease_I"/>
    <property type="match status" value="1"/>
</dbReference>
<keyword evidence="6 13" id="KW-0227">DNA damage</keyword>
<dbReference type="SUPFAM" id="SSF53098">
    <property type="entry name" value="Ribonuclease H-like"/>
    <property type="match status" value="1"/>
</dbReference>
<evidence type="ECO:0000256" key="12">
    <source>
        <dbReference type="ARBA" id="ARBA00046792"/>
    </source>
</evidence>
<dbReference type="Gene3D" id="3.30.1520.20">
    <property type="entry name" value="Exonuclease ExoI, domain 2"/>
    <property type="match status" value="1"/>
</dbReference>
<evidence type="ECO:0000256" key="7">
    <source>
        <dbReference type="ARBA" id="ARBA00022801"/>
    </source>
</evidence>
<dbReference type="EC" id="3.1.11.1" evidence="2 13"/>
<dbReference type="Gene3D" id="1.20.1280.70">
    <property type="entry name" value="Exonuclease ExoI, domain 3"/>
    <property type="match status" value="1"/>
</dbReference>
<evidence type="ECO:0000256" key="5">
    <source>
        <dbReference type="ARBA" id="ARBA00022723"/>
    </source>
</evidence>
<dbReference type="InterPro" id="IPR022894">
    <property type="entry name" value="Oligoribonuclease"/>
</dbReference>
<feature type="binding site" evidence="15">
    <location>
        <position position="10"/>
    </location>
    <ligand>
        <name>Mg(2+)</name>
        <dbReference type="ChEBI" id="CHEBI:18420"/>
        <label>1</label>
    </ligand>
</feature>
<dbReference type="InterPro" id="IPR013520">
    <property type="entry name" value="Ribonucl_H"/>
</dbReference>
<comment type="catalytic activity">
    <reaction evidence="1 13">
        <text>Exonucleolytic cleavage in the 3'- to 5'-direction to yield nucleoside 5'-phosphates.</text>
        <dbReference type="EC" id="3.1.11.1"/>
    </reaction>
</comment>
<gene>
    <name evidence="18" type="primary">sbcB</name>
    <name evidence="18" type="ORF">E4634_18080</name>
</gene>
<keyword evidence="11 13" id="KW-0234">DNA repair</keyword>
<dbReference type="CDD" id="cd06138">
    <property type="entry name" value="ExoI_N"/>
    <property type="match status" value="1"/>
</dbReference>
<dbReference type="RefSeq" id="WP_135446070.1">
    <property type="nucleotide sequence ID" value="NZ_SRLE01000013.1"/>
</dbReference>
<dbReference type="NCBIfam" id="NF008746">
    <property type="entry name" value="PRK11779.1"/>
    <property type="match status" value="1"/>
</dbReference>
<dbReference type="Proteomes" id="UP000298050">
    <property type="component" value="Unassembled WGS sequence"/>
</dbReference>
<comment type="caution">
    <text evidence="18">The sequence shown here is derived from an EMBL/GenBank/DDBJ whole genome shotgun (WGS) entry which is preliminary data.</text>
</comment>
<dbReference type="Pfam" id="PF00929">
    <property type="entry name" value="RNase_T"/>
    <property type="match status" value="1"/>
</dbReference>
<dbReference type="PROSITE" id="PS51784">
    <property type="entry name" value="EXOI_SH3"/>
    <property type="match status" value="1"/>
</dbReference>
<dbReference type="InterPro" id="IPR036397">
    <property type="entry name" value="RNaseH_sf"/>
</dbReference>
<dbReference type="InterPro" id="IPR023607">
    <property type="entry name" value="Exodeoxyribonuclease_I"/>
</dbReference>
<comment type="subunit">
    <text evidence="12">Monomer. Interacts with ssb (via C-terminus); this interaction stimulates the exonuclease activity by recruiting the enzyme to its substrate.</text>
</comment>
<dbReference type="InterPro" id="IPR038649">
    <property type="entry name" value="EXOI_SH3_sf"/>
</dbReference>
<evidence type="ECO:0000256" key="13">
    <source>
        <dbReference type="PIRNR" id="PIRNR000977"/>
    </source>
</evidence>
<organism evidence="18 19">
    <name type="scientific">Mangrovimicrobium sediminis</name>
    <dbReference type="NCBI Taxonomy" id="2562682"/>
    <lineage>
        <taxon>Bacteria</taxon>
        <taxon>Pseudomonadati</taxon>
        <taxon>Pseudomonadota</taxon>
        <taxon>Gammaproteobacteria</taxon>
        <taxon>Cellvibrionales</taxon>
        <taxon>Halieaceae</taxon>
        <taxon>Mangrovimicrobium</taxon>
    </lineage>
</organism>
<evidence type="ECO:0000256" key="8">
    <source>
        <dbReference type="ARBA" id="ARBA00022839"/>
    </source>
</evidence>
<dbReference type="Gene3D" id="3.30.420.10">
    <property type="entry name" value="Ribonuclease H-like superfamily/Ribonuclease H"/>
    <property type="match status" value="1"/>
</dbReference>
<keyword evidence="5 15" id="KW-0479">Metal-binding</keyword>
<dbReference type="GO" id="GO:0008310">
    <property type="term" value="F:single-stranded DNA 3'-5' DNA exonuclease activity"/>
    <property type="evidence" value="ECO:0007669"/>
    <property type="project" value="UniProtKB-EC"/>
</dbReference>
<dbReference type="GO" id="GO:0000175">
    <property type="term" value="F:3'-5'-RNA exonuclease activity"/>
    <property type="evidence" value="ECO:0007669"/>
    <property type="project" value="InterPro"/>
</dbReference>
<dbReference type="GO" id="GO:0006281">
    <property type="term" value="P:DNA repair"/>
    <property type="evidence" value="ECO:0007669"/>
    <property type="project" value="UniProtKB-KW"/>
</dbReference>
<feature type="binding site" evidence="15">
    <location>
        <position position="181"/>
    </location>
    <ligand>
        <name>Mg(2+)</name>
        <dbReference type="ChEBI" id="CHEBI:18420"/>
        <label>2</label>
    </ligand>
</feature>
<protein>
    <recommendedName>
        <fullName evidence="3 13">Exodeoxyribonuclease I</fullName>
        <ecNumber evidence="2 13">3.1.11.1</ecNumber>
    </recommendedName>
</protein>
<dbReference type="FunFam" id="1.20.1280.70:FF:000001">
    <property type="entry name" value="Exodeoxyribonuclease I"/>
    <property type="match status" value="1"/>
</dbReference>
<comment type="cofactor">
    <cofactor evidence="15">
        <name>Mg(2+)</name>
        <dbReference type="ChEBI" id="CHEBI:18420"/>
    </cofactor>
    <text evidence="15">Binds 2 Mg(2+) ions per monomer.</text>
</comment>
<evidence type="ECO:0000313" key="19">
    <source>
        <dbReference type="Proteomes" id="UP000298050"/>
    </source>
</evidence>
<evidence type="ECO:0000256" key="4">
    <source>
        <dbReference type="ARBA" id="ARBA00022722"/>
    </source>
</evidence>
<evidence type="ECO:0000256" key="14">
    <source>
        <dbReference type="PIRSR" id="PIRSR000977-1"/>
    </source>
</evidence>
<dbReference type="FunFam" id="3.30.420.10:FF:000033">
    <property type="entry name" value="Exodeoxyribonuclease I"/>
    <property type="match status" value="1"/>
</dbReference>
<evidence type="ECO:0000256" key="11">
    <source>
        <dbReference type="ARBA" id="ARBA00023204"/>
    </source>
</evidence>
<proteinExistence type="predicted"/>
<dbReference type="Pfam" id="PF26016">
    <property type="entry name" value="ExoI_C"/>
    <property type="match status" value="1"/>
</dbReference>
<evidence type="ECO:0000256" key="2">
    <source>
        <dbReference type="ARBA" id="ARBA00012108"/>
    </source>
</evidence>
<dbReference type="EMBL" id="SRLE01000013">
    <property type="protein sequence ID" value="TGD71554.1"/>
    <property type="molecule type" value="Genomic_DNA"/>
</dbReference>
<feature type="binding site" evidence="14">
    <location>
        <position position="12"/>
    </location>
    <ligand>
        <name>substrate</name>
    </ligand>
</feature>
<feature type="binding site" evidence="14">
    <location>
        <position position="160"/>
    </location>
    <ligand>
        <name>substrate</name>
    </ligand>
</feature>
<accession>A0A4Z0LWE0</accession>
<dbReference type="SMART" id="SM00479">
    <property type="entry name" value="EXOIII"/>
    <property type="match status" value="1"/>
</dbReference>
<feature type="domain" description="ExoI C-terminal" evidence="17">
    <location>
        <begin position="359"/>
        <end position="482"/>
    </location>
</feature>
<keyword evidence="8 13" id="KW-0269">Exonuclease</keyword>
<keyword evidence="7 13" id="KW-0378">Hydrolase</keyword>
<keyword evidence="19" id="KW-1185">Reference proteome</keyword>
<evidence type="ECO:0000256" key="1">
    <source>
        <dbReference type="ARBA" id="ARBA00000563"/>
    </source>
</evidence>
<dbReference type="GO" id="GO:0003677">
    <property type="term" value="F:DNA binding"/>
    <property type="evidence" value="ECO:0007669"/>
    <property type="project" value="UniProtKB-KW"/>
</dbReference>
<evidence type="ECO:0000259" key="17">
    <source>
        <dbReference type="PROSITE" id="PS51785"/>
    </source>
</evidence>